<dbReference type="Gene3D" id="2.60.120.1600">
    <property type="match status" value="1"/>
</dbReference>
<dbReference type="InterPro" id="IPR010621">
    <property type="entry name" value="DUF1214"/>
</dbReference>
<dbReference type="Proteomes" id="UP000074119">
    <property type="component" value="Chromosome"/>
</dbReference>
<dbReference type="STRING" id="1470434.AZF00_09375"/>
<evidence type="ECO:0000313" key="3">
    <source>
        <dbReference type="Proteomes" id="UP000074119"/>
    </source>
</evidence>
<reference evidence="2 3" key="1">
    <citation type="submission" date="2015-12" db="EMBL/GenBank/DDBJ databases">
        <authorList>
            <person name="Shamseldin A."/>
            <person name="Moawad H."/>
            <person name="Abd El-Rahim W.M."/>
            <person name="Sadowsky M.J."/>
        </authorList>
    </citation>
    <scope>NUCLEOTIDE SEQUENCE [LARGE SCALE GENOMIC DNA]</scope>
    <source>
        <strain evidence="2 3">SM2</strain>
    </source>
</reference>
<proteinExistence type="predicted"/>
<dbReference type="Pfam" id="PF06742">
    <property type="entry name" value="DUF1214"/>
    <property type="match status" value="2"/>
</dbReference>
<evidence type="ECO:0000259" key="1">
    <source>
        <dbReference type="Pfam" id="PF06742"/>
    </source>
</evidence>
<accession>A0A127M5H8</accession>
<protein>
    <recommendedName>
        <fullName evidence="1">DUF1214 domain-containing protein</fullName>
    </recommendedName>
</protein>
<dbReference type="KEGG" id="zal:AZF00_09375"/>
<name>A0A127M5H8_9GAMM</name>
<dbReference type="SUPFAM" id="SSF160935">
    <property type="entry name" value="VPA0735-like"/>
    <property type="match status" value="1"/>
</dbReference>
<dbReference type="AlphaFoldDB" id="A0A127M5H8"/>
<gene>
    <name evidence="2" type="ORF">AZF00_09375</name>
</gene>
<dbReference type="EMBL" id="CP014544">
    <property type="protein sequence ID" value="AMO68498.1"/>
    <property type="molecule type" value="Genomic_DNA"/>
</dbReference>
<dbReference type="RefSeq" id="WP_008250099.1">
    <property type="nucleotide sequence ID" value="NZ_CP014544.1"/>
</dbReference>
<feature type="domain" description="DUF1214" evidence="1">
    <location>
        <begin position="276"/>
        <end position="349"/>
    </location>
</feature>
<evidence type="ECO:0000313" key="2">
    <source>
        <dbReference type="EMBL" id="AMO68498.1"/>
    </source>
</evidence>
<organism evidence="2 3">
    <name type="scientific">Zhongshania aliphaticivorans</name>
    <dbReference type="NCBI Taxonomy" id="1470434"/>
    <lineage>
        <taxon>Bacteria</taxon>
        <taxon>Pseudomonadati</taxon>
        <taxon>Pseudomonadota</taxon>
        <taxon>Gammaproteobacteria</taxon>
        <taxon>Cellvibrionales</taxon>
        <taxon>Spongiibacteraceae</taxon>
        <taxon>Zhongshania</taxon>
    </lineage>
</organism>
<feature type="domain" description="DUF1214" evidence="1">
    <location>
        <begin position="139"/>
        <end position="180"/>
    </location>
</feature>
<sequence>MNNDTFAAWRDLAPMSLDTPKIWDAFSEAVNGLKSFVWDDPRIDSEMARAEGVRYLTRLLAGAIPMTMEAWNPDYPSLFTFLTSRIQYGLPAADACYQWAAIHGDHVYRIKGQRGSAHMLDVESRVGHFAHISGWQLCDRRGDFETDDDGNIEIVLSREEQPGNWVKIPEGLGDIVFRQYFYDWDKEEPARLQISRDGARYPAPAISPETMVMRTQLLIDWLKNLPAFFAQQLNSYYAMPSNTMIIDEVSIGWADLRYGKAVYECAEDEALIIEVVPPQATYWSIQLYSQYWDARDWNLRQTSINGHQAQFNNDGVFCAVISHTDPGVANWLDAAKHTTGLLSLRYFRAETLPVPSIRRVKLAELANALAPNSPTVSADERSELLRKRAEAVVRRGCL</sequence>